<evidence type="ECO:0000313" key="1">
    <source>
        <dbReference type="EMBL" id="TGY78267.1"/>
    </source>
</evidence>
<sequence>MKPISDILFIISNGLLIPVILSLLFLLSLSLIRAIGFYHLFREHRRISDALKTVVGNYSLDSLKETLDSLNDLEDSPEIRCLRLLVSHSADADYCEHALGDYQIEIERKLSKSRLLVKFGPMLGLMGTLIPMGPALVGLSAGDISSMAYNMQVAFATTVIGMLIAAIGLLQLQSDKRFFARSFNDIGFILRKIIGI</sequence>
<dbReference type="EMBL" id="SRYB01000015">
    <property type="protein sequence ID" value="TGY78267.1"/>
    <property type="molecule type" value="Genomic_DNA"/>
</dbReference>
<protein>
    <submittedName>
        <fullName evidence="1">MotA/TolQ/ExbB proton channel family protein</fullName>
    </submittedName>
</protein>
<comment type="caution">
    <text evidence="1">The sequence shown here is derived from an EMBL/GenBank/DDBJ whole genome shotgun (WGS) entry which is preliminary data.</text>
</comment>
<dbReference type="Proteomes" id="UP000306319">
    <property type="component" value="Unassembled WGS sequence"/>
</dbReference>
<gene>
    <name evidence="1" type="ORF">E5331_11240</name>
</gene>
<reference evidence="1" key="1">
    <citation type="submission" date="2019-04" db="EMBL/GenBank/DDBJ databases">
        <title>Microbes associate with the intestines of laboratory mice.</title>
        <authorList>
            <person name="Navarre W."/>
            <person name="Wong E."/>
            <person name="Huang K."/>
            <person name="Tropini C."/>
            <person name="Ng K."/>
            <person name="Yu B."/>
        </authorList>
    </citation>
    <scope>NUCLEOTIDE SEQUENCE</scope>
    <source>
        <strain evidence="1">NM04_E33</strain>
    </source>
</reference>
<name>A0AC61RJT6_9BACT</name>
<proteinExistence type="predicted"/>
<keyword evidence="2" id="KW-1185">Reference proteome</keyword>
<evidence type="ECO:0000313" key="2">
    <source>
        <dbReference type="Proteomes" id="UP000306319"/>
    </source>
</evidence>
<accession>A0AC61RJT6</accession>
<organism evidence="1 2">
    <name type="scientific">Lepagella muris</name>
    <dbReference type="NCBI Taxonomy" id="3032870"/>
    <lineage>
        <taxon>Bacteria</taxon>
        <taxon>Pseudomonadati</taxon>
        <taxon>Bacteroidota</taxon>
        <taxon>Bacteroidia</taxon>
        <taxon>Bacteroidales</taxon>
        <taxon>Muribaculaceae</taxon>
        <taxon>Lepagella</taxon>
    </lineage>
</organism>